<organism evidence="1">
    <name type="scientific">Tanacetum cinerariifolium</name>
    <name type="common">Dalmatian daisy</name>
    <name type="synonym">Chrysanthemum cinerariifolium</name>
    <dbReference type="NCBI Taxonomy" id="118510"/>
    <lineage>
        <taxon>Eukaryota</taxon>
        <taxon>Viridiplantae</taxon>
        <taxon>Streptophyta</taxon>
        <taxon>Embryophyta</taxon>
        <taxon>Tracheophyta</taxon>
        <taxon>Spermatophyta</taxon>
        <taxon>Magnoliopsida</taxon>
        <taxon>eudicotyledons</taxon>
        <taxon>Gunneridae</taxon>
        <taxon>Pentapetalae</taxon>
        <taxon>asterids</taxon>
        <taxon>campanulids</taxon>
        <taxon>Asterales</taxon>
        <taxon>Asteraceae</taxon>
        <taxon>Asteroideae</taxon>
        <taxon>Anthemideae</taxon>
        <taxon>Anthemidinae</taxon>
        <taxon>Tanacetum</taxon>
    </lineage>
</organism>
<dbReference type="AlphaFoldDB" id="A0A699RI54"/>
<comment type="caution">
    <text evidence="1">The sequence shown here is derived from an EMBL/GenBank/DDBJ whole genome shotgun (WGS) entry which is preliminary data.</text>
</comment>
<proteinExistence type="predicted"/>
<dbReference type="EMBL" id="BKCJ011101336">
    <property type="protein sequence ID" value="GFC85685.1"/>
    <property type="molecule type" value="Genomic_DNA"/>
</dbReference>
<gene>
    <name evidence="1" type="ORF">Tci_857655</name>
</gene>
<feature type="non-terminal residue" evidence="1">
    <location>
        <position position="55"/>
    </location>
</feature>
<evidence type="ECO:0000313" key="1">
    <source>
        <dbReference type="EMBL" id="GFC85685.1"/>
    </source>
</evidence>
<accession>A0A699RI54</accession>
<sequence length="55" mass="6211">MDTSSIEGSQSVAITQALSQDYRHKCKAAEAAYEAKRKKELSMLECKELEFLMIV</sequence>
<protein>
    <submittedName>
        <fullName evidence="1">Uncharacterized protein</fullName>
    </submittedName>
</protein>
<name>A0A699RI54_TANCI</name>
<reference evidence="1" key="1">
    <citation type="journal article" date="2019" name="Sci. Rep.">
        <title>Draft genome of Tanacetum cinerariifolium, the natural source of mosquito coil.</title>
        <authorList>
            <person name="Yamashiro T."/>
            <person name="Shiraishi A."/>
            <person name="Satake H."/>
            <person name="Nakayama K."/>
        </authorList>
    </citation>
    <scope>NUCLEOTIDE SEQUENCE</scope>
</reference>